<evidence type="ECO:0000313" key="9">
    <source>
        <dbReference type="Proteomes" id="UP000234483"/>
    </source>
</evidence>
<name>A0A2N5D5T5_9CAUL</name>
<dbReference type="Proteomes" id="UP000234483">
    <property type="component" value="Unassembled WGS sequence"/>
</dbReference>
<dbReference type="PANTHER" id="PTHR43806:SF11">
    <property type="entry name" value="CEREVISIN-RELATED"/>
    <property type="match status" value="1"/>
</dbReference>
<dbReference type="InterPro" id="IPR050131">
    <property type="entry name" value="Peptidase_S8_subtilisin-like"/>
</dbReference>
<evidence type="ECO:0000313" key="8">
    <source>
        <dbReference type="EMBL" id="PLR21429.1"/>
    </source>
</evidence>
<dbReference type="EMBL" id="PJRQ01000002">
    <property type="protein sequence ID" value="PLR21429.1"/>
    <property type="molecule type" value="Genomic_DNA"/>
</dbReference>
<dbReference type="AlphaFoldDB" id="A0A2N5D5T5"/>
<dbReference type="InterPro" id="IPR023828">
    <property type="entry name" value="Peptidase_S8_Ser-AS"/>
</dbReference>
<dbReference type="RefSeq" id="WP_101711040.1">
    <property type="nucleotide sequence ID" value="NZ_CP026100.1"/>
</dbReference>
<evidence type="ECO:0000256" key="5">
    <source>
        <dbReference type="PROSITE-ProRule" id="PRU01240"/>
    </source>
</evidence>
<accession>A0A2N5D5T5</accession>
<dbReference type="CDD" id="cd07487">
    <property type="entry name" value="Peptidases_S8_1"/>
    <property type="match status" value="1"/>
</dbReference>
<feature type="domain" description="Peptidase S8/S53" evidence="6">
    <location>
        <begin position="150"/>
        <end position="507"/>
    </location>
</feature>
<dbReference type="PROSITE" id="PS00137">
    <property type="entry name" value="SUBTILASE_HIS"/>
    <property type="match status" value="1"/>
</dbReference>
<proteinExistence type="inferred from homology"/>
<dbReference type="OrthoDB" id="7195851at2"/>
<dbReference type="GO" id="GO:0006508">
    <property type="term" value="P:proteolysis"/>
    <property type="evidence" value="ECO:0007669"/>
    <property type="project" value="UniProtKB-KW"/>
</dbReference>
<comment type="similarity">
    <text evidence="1 5">Belongs to the peptidase S8 family.</text>
</comment>
<keyword evidence="4 5" id="KW-0720">Serine protease</keyword>
<dbReference type="Proteomes" id="UP000281192">
    <property type="component" value="Chromosome"/>
</dbReference>
<reference evidence="7 10" key="2">
    <citation type="submission" date="2018-01" db="EMBL/GenBank/DDBJ databases">
        <title>Complete genome sequence of Caulobacter flavus RHGG3.</title>
        <authorList>
            <person name="Yang E."/>
        </authorList>
    </citation>
    <scope>NUCLEOTIDE SEQUENCE [LARGE SCALE GENOMIC DNA]</scope>
    <source>
        <strain evidence="7 10">RHGG3</strain>
    </source>
</reference>
<dbReference type="KEGG" id="cfh:C1707_07055"/>
<dbReference type="GO" id="GO:0004252">
    <property type="term" value="F:serine-type endopeptidase activity"/>
    <property type="evidence" value="ECO:0007669"/>
    <property type="project" value="UniProtKB-UniRule"/>
</dbReference>
<evidence type="ECO:0000256" key="2">
    <source>
        <dbReference type="ARBA" id="ARBA00022670"/>
    </source>
</evidence>
<dbReference type="InterPro" id="IPR022398">
    <property type="entry name" value="Peptidase_S8_His-AS"/>
</dbReference>
<dbReference type="EMBL" id="CP026100">
    <property type="protein sequence ID" value="AYV46028.1"/>
    <property type="molecule type" value="Genomic_DNA"/>
</dbReference>
<organism evidence="8 9">
    <name type="scientific">Caulobacter flavus</name>
    <dbReference type="NCBI Taxonomy" id="1679497"/>
    <lineage>
        <taxon>Bacteria</taxon>
        <taxon>Pseudomonadati</taxon>
        <taxon>Pseudomonadota</taxon>
        <taxon>Alphaproteobacteria</taxon>
        <taxon>Caulobacterales</taxon>
        <taxon>Caulobacteraceae</taxon>
        <taxon>Caulobacter</taxon>
    </lineage>
</organism>
<dbReference type="SUPFAM" id="SSF52743">
    <property type="entry name" value="Subtilisin-like"/>
    <property type="match status" value="1"/>
</dbReference>
<dbReference type="PANTHER" id="PTHR43806">
    <property type="entry name" value="PEPTIDASE S8"/>
    <property type="match status" value="1"/>
</dbReference>
<dbReference type="InterPro" id="IPR036852">
    <property type="entry name" value="Peptidase_S8/S53_dom_sf"/>
</dbReference>
<keyword evidence="10" id="KW-1185">Reference proteome</keyword>
<keyword evidence="3 5" id="KW-0378">Hydrolase</keyword>
<evidence type="ECO:0000259" key="6">
    <source>
        <dbReference type="Pfam" id="PF00082"/>
    </source>
</evidence>
<reference evidence="8 9" key="1">
    <citation type="submission" date="2017-12" db="EMBL/GenBank/DDBJ databases">
        <title>The genome sequence of Caulobacter flavus CGMCC1 15093.</title>
        <authorList>
            <person name="Gao J."/>
            <person name="Mao X."/>
            <person name="Sun J."/>
        </authorList>
    </citation>
    <scope>NUCLEOTIDE SEQUENCE [LARGE SCALE GENOMIC DNA]</scope>
    <source>
        <strain evidence="8 9">CGMCC1 15093</strain>
    </source>
</reference>
<dbReference type="PROSITE" id="PS51892">
    <property type="entry name" value="SUBTILASE"/>
    <property type="match status" value="1"/>
</dbReference>
<dbReference type="InterPro" id="IPR015500">
    <property type="entry name" value="Peptidase_S8_subtilisin-rel"/>
</dbReference>
<dbReference type="PRINTS" id="PR00723">
    <property type="entry name" value="SUBTILISIN"/>
</dbReference>
<protein>
    <submittedName>
        <fullName evidence="8">Peptidase S8/S53 subtilisin kexin sedolisin</fullName>
    </submittedName>
</protein>
<dbReference type="InterPro" id="IPR000209">
    <property type="entry name" value="Peptidase_S8/S53_dom"/>
</dbReference>
<evidence type="ECO:0000256" key="1">
    <source>
        <dbReference type="ARBA" id="ARBA00011073"/>
    </source>
</evidence>
<evidence type="ECO:0000313" key="7">
    <source>
        <dbReference type="EMBL" id="AYV46028.1"/>
    </source>
</evidence>
<dbReference type="PROSITE" id="PS00138">
    <property type="entry name" value="SUBTILASE_SER"/>
    <property type="match status" value="1"/>
</dbReference>
<sequence length="523" mass="55667">MTEDENPRVAREALCERYARYVVSPSLVIAMESGEGVQVIIDPNLDYPGGRDAALKEIVALLKRVGARPLPYSTRHHVFAKLNAAQLSELVKIDGDEEAAPRTLAEASEALRKARAIYKVWRDTPLLAHLDRSVRLVKADACARTFGSEGRGVTWAVIDSGIDKDHPHFITYDSLGQNVAQGANVGAPPAPAEHRDFTGEGDPLRDDFGHGTHVAGIIAGATPCDPPVLGDPAPRPSAPGAVRLSRRRDETKSVRLHAEVIGHGLSGVAPRCRLVSLKVLNAEGKGHESALLAALDHVDELNADGQRIRIHGVNISIGYPFEAEWYAAGQSPVCVAVDRLVAHGVIVVVSAGNEGSVMIRPEGSDGNKRIGLDQSISDPGNAARAITVGSTHPEAPHTFGVSYFSSRGPTADGRAKPDLVAPGERILSCASSATVREACEDIRLVEKFTPEAGVAYYREESGTSMAAPHVSGACAAFLSVHKEFVGQPEAVKAALLESATDLDRKRDFQGAGLLDLLRAIQSR</sequence>
<feature type="active site" description="Charge relay system" evidence="5">
    <location>
        <position position="159"/>
    </location>
</feature>
<gene>
    <name evidence="7" type="ORF">C1707_07055</name>
    <name evidence="8" type="ORF">CFHF_00290</name>
</gene>
<evidence type="ECO:0000256" key="4">
    <source>
        <dbReference type="ARBA" id="ARBA00022825"/>
    </source>
</evidence>
<keyword evidence="2 5" id="KW-0645">Protease</keyword>
<feature type="active site" description="Charge relay system" evidence="5">
    <location>
        <position position="464"/>
    </location>
</feature>
<evidence type="ECO:0000313" key="10">
    <source>
        <dbReference type="Proteomes" id="UP000281192"/>
    </source>
</evidence>
<dbReference type="Gene3D" id="3.40.50.200">
    <property type="entry name" value="Peptidase S8/S53 domain"/>
    <property type="match status" value="1"/>
</dbReference>
<feature type="active site" description="Charge relay system" evidence="5">
    <location>
        <position position="210"/>
    </location>
</feature>
<dbReference type="Pfam" id="PF00082">
    <property type="entry name" value="Peptidase_S8"/>
    <property type="match status" value="1"/>
</dbReference>
<evidence type="ECO:0000256" key="3">
    <source>
        <dbReference type="ARBA" id="ARBA00022801"/>
    </source>
</evidence>